<feature type="chain" id="PRO_5043541603" evidence="1">
    <location>
        <begin position="17"/>
        <end position="662"/>
    </location>
</feature>
<keyword evidence="1" id="KW-0732">Signal</keyword>
<organism evidence="2 3">
    <name type="scientific">Orbilia ellipsospora</name>
    <dbReference type="NCBI Taxonomy" id="2528407"/>
    <lineage>
        <taxon>Eukaryota</taxon>
        <taxon>Fungi</taxon>
        <taxon>Dikarya</taxon>
        <taxon>Ascomycota</taxon>
        <taxon>Pezizomycotina</taxon>
        <taxon>Orbiliomycetes</taxon>
        <taxon>Orbiliales</taxon>
        <taxon>Orbiliaceae</taxon>
        <taxon>Orbilia</taxon>
    </lineage>
</organism>
<proteinExistence type="predicted"/>
<dbReference type="Proteomes" id="UP001365542">
    <property type="component" value="Unassembled WGS sequence"/>
</dbReference>
<accession>A0AAV9XFD9</accession>
<gene>
    <name evidence="2" type="ORF">TWF694_009100</name>
</gene>
<evidence type="ECO:0000313" key="3">
    <source>
        <dbReference type="Proteomes" id="UP001365542"/>
    </source>
</evidence>
<keyword evidence="3" id="KW-1185">Reference proteome</keyword>
<evidence type="ECO:0000313" key="2">
    <source>
        <dbReference type="EMBL" id="KAK6540291.1"/>
    </source>
</evidence>
<dbReference type="AlphaFoldDB" id="A0AAV9XFD9"/>
<sequence length="662" mass="70562">MLFLVVVLGFLGHVAAQSCSCQCTLDDCVKGLQGTTFFAPETVINDCRNLLWTKSTVFSTTINLFSTVTVSATVTESATTTTKTDEHSLTDTNTQYSTETATSTLILTITQSQTITNTVTSEIRTTETVTAELTTILTSAITETSQISDTQTTTITSLISTTLTSVTATQSSIITVIPLASVSGAGYLRYKRQETVLPTYASACPNQSAYISACTCIGITLGGTIYIQQPSTVITSIVTTYVTVTQTQPVVTNEITLSTTVDTVTKTIIDEETKVTATGTLLILISTQVTTQTTNITTETTETVTKSFTTTVSSVLTSETTNTLTLQTTRITTIIEGATTTLTTVIPYYTEFAIQATEDIANGDFKGQYLFSFKALYDNNVTHVALTSDITLAGRYASDPNGNVTGLGANGQYGLPFSVYDTSSGNDQLYEMDVGVNMLRVGCWVDSAFIFQCQGAGRKYISGYNSTSEVQLYSIIDDVYTGNSTGPLVLQAVPIPTAGATATTPSAVAKSIIIQVGLAPYATGNPFAGRWWDTILEGATDGSAGTNPRLKSDTVKANAKVFLVDPATGNIASQVNEAFWFNSGAAYSGLYSGFADLQSPGNPMAVGCTLHSNMNITCVNSAYEYLCVYSATTTGYGELRIYDAYEPMIGYCWVYWATGVLQ</sequence>
<reference evidence="2 3" key="1">
    <citation type="submission" date="2019-10" db="EMBL/GenBank/DDBJ databases">
        <authorList>
            <person name="Palmer J.M."/>
        </authorList>
    </citation>
    <scope>NUCLEOTIDE SEQUENCE [LARGE SCALE GENOMIC DNA]</scope>
    <source>
        <strain evidence="2 3">TWF694</strain>
    </source>
</reference>
<feature type="signal peptide" evidence="1">
    <location>
        <begin position="1"/>
        <end position="16"/>
    </location>
</feature>
<protein>
    <submittedName>
        <fullName evidence="2">Uncharacterized protein</fullName>
    </submittedName>
</protein>
<evidence type="ECO:0000256" key="1">
    <source>
        <dbReference type="SAM" id="SignalP"/>
    </source>
</evidence>
<name>A0AAV9XFD9_9PEZI</name>
<dbReference type="EMBL" id="JAVHJO010000005">
    <property type="protein sequence ID" value="KAK6540291.1"/>
    <property type="molecule type" value="Genomic_DNA"/>
</dbReference>
<comment type="caution">
    <text evidence="2">The sequence shown here is derived from an EMBL/GenBank/DDBJ whole genome shotgun (WGS) entry which is preliminary data.</text>
</comment>